<dbReference type="InterPro" id="IPR053927">
    <property type="entry name" value="FlgK_helical"/>
</dbReference>
<dbReference type="NCBIfam" id="TIGR02492">
    <property type="entry name" value="flgK_ends"/>
    <property type="match status" value="1"/>
</dbReference>
<dbReference type="Pfam" id="PF00460">
    <property type="entry name" value="Flg_bb_rod"/>
    <property type="match status" value="1"/>
</dbReference>
<dbReference type="InterPro" id="IPR002371">
    <property type="entry name" value="FlgK"/>
</dbReference>
<proteinExistence type="inferred from homology"/>
<dbReference type="Proteomes" id="UP000193200">
    <property type="component" value="Unassembled WGS sequence"/>
</dbReference>
<dbReference type="PROSITE" id="PS00588">
    <property type="entry name" value="FLAGELLA_BB_ROD"/>
    <property type="match status" value="1"/>
</dbReference>
<keyword evidence="11" id="KW-1185">Reference proteome</keyword>
<dbReference type="Pfam" id="PF06429">
    <property type="entry name" value="Flg_bbr_C"/>
    <property type="match status" value="1"/>
</dbReference>
<dbReference type="PANTHER" id="PTHR30033">
    <property type="entry name" value="FLAGELLAR HOOK-ASSOCIATED PROTEIN 1"/>
    <property type="match status" value="1"/>
</dbReference>
<feature type="domain" description="Flagellar basal-body/hook protein C-terminal" evidence="8">
    <location>
        <begin position="662"/>
        <end position="698"/>
    </location>
</feature>
<evidence type="ECO:0000256" key="5">
    <source>
        <dbReference type="ARBA" id="ARBA00022525"/>
    </source>
</evidence>
<dbReference type="FunCoup" id="A0A1Y5TW19">
    <property type="interactions" value="76"/>
</dbReference>
<organism evidence="10 11">
    <name type="scientific">Oceanibacterium hippocampi</name>
    <dbReference type="NCBI Taxonomy" id="745714"/>
    <lineage>
        <taxon>Bacteria</taxon>
        <taxon>Pseudomonadati</taxon>
        <taxon>Pseudomonadota</taxon>
        <taxon>Alphaproteobacteria</taxon>
        <taxon>Sneathiellales</taxon>
        <taxon>Sneathiellaceae</taxon>
        <taxon>Oceanibacterium</taxon>
    </lineage>
</organism>
<dbReference type="PRINTS" id="PR01005">
    <property type="entry name" value="FLGHOOKAP1"/>
</dbReference>
<reference evidence="10 11" key="1">
    <citation type="submission" date="2017-03" db="EMBL/GenBank/DDBJ databases">
        <authorList>
            <person name="Afonso C.L."/>
            <person name="Miller P.J."/>
            <person name="Scott M.A."/>
            <person name="Spackman E."/>
            <person name="Goraichik I."/>
            <person name="Dimitrov K.M."/>
            <person name="Suarez D.L."/>
            <person name="Swayne D.E."/>
        </authorList>
    </citation>
    <scope>NUCLEOTIDE SEQUENCE [LARGE SCALE GENOMIC DNA]</scope>
    <source>
        <strain evidence="10 11">CECT 7691</strain>
    </source>
</reference>
<dbReference type="EMBL" id="FWFR01000003">
    <property type="protein sequence ID" value="SLN69502.1"/>
    <property type="molecule type" value="Genomic_DNA"/>
</dbReference>
<dbReference type="GO" id="GO:0005576">
    <property type="term" value="C:extracellular region"/>
    <property type="evidence" value="ECO:0007669"/>
    <property type="project" value="UniProtKB-SubCell"/>
</dbReference>
<evidence type="ECO:0000259" key="7">
    <source>
        <dbReference type="Pfam" id="PF00460"/>
    </source>
</evidence>
<evidence type="ECO:0000256" key="2">
    <source>
        <dbReference type="ARBA" id="ARBA00004613"/>
    </source>
</evidence>
<dbReference type="GO" id="GO:0009424">
    <property type="term" value="C:bacterial-type flagellum hook"/>
    <property type="evidence" value="ECO:0007669"/>
    <property type="project" value="InterPro"/>
</dbReference>
<feature type="domain" description="Flagellar basal body rod protein N-terminal" evidence="7">
    <location>
        <begin position="9"/>
        <end position="36"/>
    </location>
</feature>
<evidence type="ECO:0000313" key="10">
    <source>
        <dbReference type="EMBL" id="SLN69502.1"/>
    </source>
</evidence>
<keyword evidence="10" id="KW-0282">Flagellum</keyword>
<comment type="subcellular location">
    <subcellularLocation>
        <location evidence="1">Bacterial flagellum basal body</location>
    </subcellularLocation>
    <subcellularLocation>
        <location evidence="2">Secreted</location>
    </subcellularLocation>
</comment>
<dbReference type="InterPro" id="IPR001444">
    <property type="entry name" value="Flag_bb_rod_N"/>
</dbReference>
<protein>
    <recommendedName>
        <fullName evidence="4">Flagellar hook-associated protein 1</fullName>
    </recommendedName>
</protein>
<feature type="domain" description="Flagellar hook-associated protein FlgK helical" evidence="9">
    <location>
        <begin position="91"/>
        <end position="322"/>
    </location>
</feature>
<keyword evidence="5" id="KW-0964">Secreted</keyword>
<dbReference type="RefSeq" id="WP_085884569.1">
    <property type="nucleotide sequence ID" value="NZ_FWFR01000003.1"/>
</dbReference>
<accession>A0A1Y5TW19</accession>
<dbReference type="OrthoDB" id="7181295at2"/>
<name>A0A1Y5TW19_9PROT</name>
<evidence type="ECO:0000259" key="9">
    <source>
        <dbReference type="Pfam" id="PF22638"/>
    </source>
</evidence>
<dbReference type="GO" id="GO:0044780">
    <property type="term" value="P:bacterial-type flagellum assembly"/>
    <property type="evidence" value="ECO:0007669"/>
    <property type="project" value="InterPro"/>
</dbReference>
<gene>
    <name evidence="10" type="primary">flgK</name>
    <name evidence="10" type="ORF">OCH7691_03202</name>
</gene>
<sequence>MSLNSIIASGVSGLSTSQEALRITSNNISNVNTPGYVRKVTNLESVVLGGEGAGVKVGSIERVTDEFLLRELRNMTAEANRFGAMASIYDRIQSQLGDPASNSTLSGKIDNVFNAFAALTADSSSSVLRREVLTQIENLGSDLRRLAAQTQTYRSELDSEISADVTSLNEALRQIFDINAQIIDFRNNGQETYALEDQRDAALNRLSEVVDIRVIPRSNGGVSITTGNGLALLDDFQYELQYDPANGVSSTTDFSQITVHRLDPVSGVADANGRVLDTKLQSGSLRGLLDMRNVELPAFAAQIGAFASSTAEALNAVHNANMAVPPPSVMSGRNTTLTTTEPHGFTGEATFYSFDADNEIVASVTVDFDSGAISTMADVIAAVDGALGAGTLALSGGVLTMTATGGAAGIGIQQDAADPALRAGKGFSHFFGLNDLVETGIPSSFATGFAATDSHNMTGVVNLDLVGPNGNSLRTVSVDFGAIGGTFGDAVTAINTGLSPYGSVSLDASGALVVTPAVGYEGYSLITDTDTSDRNGTSIGFSALFGVGQPYPADAALSFAVRDYVAANPQSRLALGKVDPTGSPALTLADSRGAVAFQNLALTKLDLPAVGGLNAATGTLQDFAGAILAEAGTDAARADSLRSDRTALRDEIDFRYQAIASVNMDEELSDLIIYQNAYNAAARLITTASEMYDTLLNL</sequence>
<comment type="similarity">
    <text evidence="3">Belongs to the flagella basal body rod proteins family.</text>
</comment>
<evidence type="ECO:0000256" key="6">
    <source>
        <dbReference type="ARBA" id="ARBA00023143"/>
    </source>
</evidence>
<keyword evidence="6" id="KW-0975">Bacterial flagellum</keyword>
<evidence type="ECO:0000259" key="8">
    <source>
        <dbReference type="Pfam" id="PF06429"/>
    </source>
</evidence>
<dbReference type="PANTHER" id="PTHR30033:SF1">
    <property type="entry name" value="FLAGELLAR HOOK-ASSOCIATED PROTEIN 1"/>
    <property type="match status" value="1"/>
</dbReference>
<dbReference type="Pfam" id="PF22638">
    <property type="entry name" value="FlgK_D1"/>
    <property type="match status" value="1"/>
</dbReference>
<dbReference type="InterPro" id="IPR019776">
    <property type="entry name" value="Flagellar_basal_body_rod_CS"/>
</dbReference>
<dbReference type="InterPro" id="IPR010930">
    <property type="entry name" value="Flg_bb/hook_C_dom"/>
</dbReference>
<keyword evidence="10" id="KW-0966">Cell projection</keyword>
<dbReference type="GO" id="GO:0005198">
    <property type="term" value="F:structural molecule activity"/>
    <property type="evidence" value="ECO:0007669"/>
    <property type="project" value="InterPro"/>
</dbReference>
<keyword evidence="10" id="KW-0969">Cilium</keyword>
<evidence type="ECO:0000256" key="4">
    <source>
        <dbReference type="ARBA" id="ARBA00016244"/>
    </source>
</evidence>
<evidence type="ECO:0000256" key="3">
    <source>
        <dbReference type="ARBA" id="ARBA00009677"/>
    </source>
</evidence>
<evidence type="ECO:0000313" key="11">
    <source>
        <dbReference type="Proteomes" id="UP000193200"/>
    </source>
</evidence>
<dbReference type="AlphaFoldDB" id="A0A1Y5TW19"/>
<dbReference type="InParanoid" id="A0A1Y5TW19"/>
<evidence type="ECO:0000256" key="1">
    <source>
        <dbReference type="ARBA" id="ARBA00004117"/>
    </source>
</evidence>
<dbReference type="GO" id="GO:0009425">
    <property type="term" value="C:bacterial-type flagellum basal body"/>
    <property type="evidence" value="ECO:0007669"/>
    <property type="project" value="UniProtKB-SubCell"/>
</dbReference>
<dbReference type="SUPFAM" id="SSF64518">
    <property type="entry name" value="Phase 1 flagellin"/>
    <property type="match status" value="1"/>
</dbReference>